<dbReference type="PANTHER" id="PTHR10202:SF13">
    <property type="entry name" value="PRESENILIN HOMOLOG"/>
    <property type="match status" value="1"/>
</dbReference>
<feature type="transmembrane region" description="Helical" evidence="10">
    <location>
        <begin position="30"/>
        <end position="57"/>
    </location>
</feature>
<dbReference type="GO" id="GO:0007219">
    <property type="term" value="P:Notch signaling pathway"/>
    <property type="evidence" value="ECO:0007669"/>
    <property type="project" value="UniProtKB-KW"/>
</dbReference>
<evidence type="ECO:0000256" key="9">
    <source>
        <dbReference type="ARBA" id="ARBA00062638"/>
    </source>
</evidence>
<dbReference type="SMART" id="SM00730">
    <property type="entry name" value="PSN"/>
    <property type="match status" value="1"/>
</dbReference>
<feature type="transmembrane region" description="Helical" evidence="10">
    <location>
        <begin position="160"/>
        <end position="178"/>
    </location>
</feature>
<evidence type="ECO:0000256" key="2">
    <source>
        <dbReference type="ARBA" id="ARBA00022692"/>
    </source>
</evidence>
<evidence type="ECO:0000313" key="11">
    <source>
        <dbReference type="EMBL" id="RRT84500.1"/>
    </source>
</evidence>
<dbReference type="PANTHER" id="PTHR10202">
    <property type="entry name" value="PRESENILIN"/>
    <property type="match status" value="1"/>
</dbReference>
<feature type="transmembrane region" description="Helical" evidence="10">
    <location>
        <begin position="136"/>
        <end position="155"/>
    </location>
</feature>
<keyword evidence="5 10" id="KW-1133">Transmembrane helix</keyword>
<feature type="transmembrane region" description="Helical" evidence="10">
    <location>
        <begin position="77"/>
        <end position="96"/>
    </location>
</feature>
<dbReference type="GO" id="GO:0005789">
    <property type="term" value="C:endoplasmic reticulum membrane"/>
    <property type="evidence" value="ECO:0007669"/>
    <property type="project" value="UniProtKB-SubCell"/>
</dbReference>
<dbReference type="FunFam" id="1.10.472.100:FF:000002">
    <property type="entry name" value="Presenilin"/>
    <property type="match status" value="1"/>
</dbReference>
<dbReference type="GO" id="GO:0042500">
    <property type="term" value="F:aspartic endopeptidase activity, intramembrane cleaving"/>
    <property type="evidence" value="ECO:0007669"/>
    <property type="project" value="InterPro"/>
</dbReference>
<evidence type="ECO:0000256" key="1">
    <source>
        <dbReference type="ARBA" id="ARBA00008604"/>
    </source>
</evidence>
<reference evidence="11 12" key="1">
    <citation type="journal article" date="2014" name="Agronomy (Basel)">
        <title>A Draft Genome Sequence for Ensete ventricosum, the Drought-Tolerant Tree Against Hunger.</title>
        <authorList>
            <person name="Harrison J."/>
            <person name="Moore K.A."/>
            <person name="Paszkiewicz K."/>
            <person name="Jones T."/>
            <person name="Grant M."/>
            <person name="Ambacheew D."/>
            <person name="Muzemil S."/>
            <person name="Studholme D.J."/>
        </authorList>
    </citation>
    <scope>NUCLEOTIDE SEQUENCE [LARGE SCALE GENOMIC DNA]</scope>
</reference>
<keyword evidence="10" id="KW-0378">Hydrolase</keyword>
<feature type="transmembrane region" description="Helical" evidence="10">
    <location>
        <begin position="364"/>
        <end position="383"/>
    </location>
</feature>
<evidence type="ECO:0000256" key="3">
    <source>
        <dbReference type="ARBA" id="ARBA00022824"/>
    </source>
</evidence>
<keyword evidence="10" id="KW-0645">Protease</keyword>
<comment type="caution">
    <text evidence="11">The sequence shown here is derived from an EMBL/GenBank/DDBJ whole genome shotgun (WGS) entry which is preliminary data.</text>
</comment>
<dbReference type="GO" id="GO:0016485">
    <property type="term" value="P:protein processing"/>
    <property type="evidence" value="ECO:0007669"/>
    <property type="project" value="InterPro"/>
</dbReference>
<accession>A0A427B7L9</accession>
<organism evidence="11 12">
    <name type="scientific">Ensete ventricosum</name>
    <name type="common">Abyssinian banana</name>
    <name type="synonym">Musa ensete</name>
    <dbReference type="NCBI Taxonomy" id="4639"/>
    <lineage>
        <taxon>Eukaryota</taxon>
        <taxon>Viridiplantae</taxon>
        <taxon>Streptophyta</taxon>
        <taxon>Embryophyta</taxon>
        <taxon>Tracheophyta</taxon>
        <taxon>Spermatophyta</taxon>
        <taxon>Magnoliopsida</taxon>
        <taxon>Liliopsida</taxon>
        <taxon>Zingiberales</taxon>
        <taxon>Musaceae</taxon>
        <taxon>Ensete</taxon>
    </lineage>
</organism>
<gene>
    <name evidence="11" type="ORF">B296_00005271</name>
</gene>
<keyword evidence="6 10" id="KW-0333">Golgi apparatus</keyword>
<proteinExistence type="inferred from homology"/>
<dbReference type="InterPro" id="IPR006639">
    <property type="entry name" value="Preselin/SPP"/>
</dbReference>
<keyword evidence="2 10" id="KW-0812">Transmembrane</keyword>
<keyword evidence="4 10" id="KW-0914">Notch signaling pathway</keyword>
<dbReference type="Pfam" id="PF01080">
    <property type="entry name" value="Presenilin"/>
    <property type="match status" value="2"/>
</dbReference>
<evidence type="ECO:0000256" key="4">
    <source>
        <dbReference type="ARBA" id="ARBA00022976"/>
    </source>
</evidence>
<dbReference type="GO" id="GO:0000139">
    <property type="term" value="C:Golgi membrane"/>
    <property type="evidence" value="ECO:0007669"/>
    <property type="project" value="UniProtKB-SubCell"/>
</dbReference>
<dbReference type="AlphaFoldDB" id="A0A427B7L9"/>
<sequence length="397" mass="42961">MAEANPNSNPAVLETLGEEMVRIVAPVSACMLLVVLLVTALSSSSGGGLASIATIAYSDDSSDSLWDKLKGALLSSVSFVVLITLLTFLLVLLFYLRCIRFLKSYMAFSSLVVLAFLGGEVFLLLISRFYVPVDVVTFSLLLFNFAVVGVLAVFLAKVPIMVNQGYLVIIGVLVAYWFTLLPEWTTWALLIAMSLYDLAAVLLPGGPLRLLVELAISRDEELPALVYEARPVEHLPGAGRRLWRERRDLATNSSSNSDNLEAGDPASQDTSLVIAEEGPSVSALTAPFLQQQLERNGEVDLEGIGLSSSGAIKLGLGDFIFYSVLVGRAALYDFMTVYACYLAIMAGLGITLLLLAFYRKALPALPVSIALGIIFYLLTRASLEVFMVQCSTNLLMF</sequence>
<dbReference type="InterPro" id="IPR001108">
    <property type="entry name" value="Peptidase_A22A"/>
</dbReference>
<evidence type="ECO:0000256" key="5">
    <source>
        <dbReference type="ARBA" id="ARBA00022989"/>
    </source>
</evidence>
<comment type="similarity">
    <text evidence="1 10">Belongs to the peptidase A22A family.</text>
</comment>
<comment type="subunit">
    <text evidence="9">Homodimer. Probable component of the gamma-secretase complex, a complex composed of a presenilin homodimer, nicastrin, APH1 and PEN2.</text>
</comment>
<dbReference type="EC" id="3.4.23.-" evidence="10"/>
<dbReference type="GO" id="GO:0070765">
    <property type="term" value="C:gamma-secretase complex"/>
    <property type="evidence" value="ECO:0007669"/>
    <property type="project" value="TreeGrafter"/>
</dbReference>
<keyword evidence="3 10" id="KW-0256">Endoplasmic reticulum</keyword>
<dbReference type="PRINTS" id="PR01072">
    <property type="entry name" value="PRESENILIN"/>
</dbReference>
<dbReference type="Gene3D" id="1.10.472.100">
    <property type="entry name" value="Presenilin"/>
    <property type="match status" value="1"/>
</dbReference>
<comment type="domain">
    <text evidence="10">The PAL motif is required for normal active site conformation.</text>
</comment>
<protein>
    <recommendedName>
        <fullName evidence="10">Presenilin</fullName>
        <ecNumber evidence="10">3.4.23.-</ecNumber>
    </recommendedName>
</protein>
<feature type="transmembrane region" description="Helical" evidence="10">
    <location>
        <begin position="108"/>
        <end position="130"/>
    </location>
</feature>
<evidence type="ECO:0000256" key="10">
    <source>
        <dbReference type="RuleBase" id="RU361148"/>
    </source>
</evidence>
<dbReference type="GO" id="GO:0006509">
    <property type="term" value="P:membrane protein ectodomain proteolysis"/>
    <property type="evidence" value="ECO:0007669"/>
    <property type="project" value="TreeGrafter"/>
</dbReference>
<evidence type="ECO:0000256" key="7">
    <source>
        <dbReference type="ARBA" id="ARBA00023136"/>
    </source>
</evidence>
<name>A0A427B7L9_ENSVE</name>
<dbReference type="Proteomes" id="UP000287651">
    <property type="component" value="Unassembled WGS sequence"/>
</dbReference>
<keyword evidence="7 10" id="KW-0472">Membrane</keyword>
<feature type="transmembrane region" description="Helical" evidence="10">
    <location>
        <begin position="338"/>
        <end position="358"/>
    </location>
</feature>
<comment type="function">
    <text evidence="8 10">Probable subunit of the gamma-secretase complex, an endoprotease complex that catalyzes the intramembrane cleavage of integral membrane proteins such as Notch receptors.</text>
</comment>
<evidence type="ECO:0000256" key="6">
    <source>
        <dbReference type="ARBA" id="ARBA00023034"/>
    </source>
</evidence>
<evidence type="ECO:0000256" key="8">
    <source>
        <dbReference type="ARBA" id="ARBA00059584"/>
    </source>
</evidence>
<evidence type="ECO:0000313" key="12">
    <source>
        <dbReference type="Proteomes" id="UP000287651"/>
    </source>
</evidence>
<dbReference type="GO" id="GO:0005798">
    <property type="term" value="C:Golgi-associated vesicle"/>
    <property type="evidence" value="ECO:0007669"/>
    <property type="project" value="UniProtKB-ARBA"/>
</dbReference>
<dbReference type="InterPro" id="IPR042524">
    <property type="entry name" value="Presenilin_C"/>
</dbReference>
<comment type="subcellular location">
    <subcellularLocation>
        <location evidence="10">Endoplasmic reticulum membrane</location>
        <topology evidence="10">Multi-pass membrane protein</topology>
    </subcellularLocation>
    <subcellularLocation>
        <location evidence="10">Golgi apparatus membrane</location>
        <topology evidence="10">Multi-pass membrane protein</topology>
    </subcellularLocation>
</comment>
<dbReference type="EMBL" id="AMZH03000289">
    <property type="protein sequence ID" value="RRT84500.1"/>
    <property type="molecule type" value="Genomic_DNA"/>
</dbReference>